<evidence type="ECO:0000313" key="3">
    <source>
        <dbReference type="EMBL" id="NHN84920.1"/>
    </source>
</evidence>
<dbReference type="SUPFAM" id="SSF51735">
    <property type="entry name" value="NAD(P)-binding Rossmann-fold domains"/>
    <property type="match status" value="1"/>
</dbReference>
<dbReference type="Pfam" id="PF00106">
    <property type="entry name" value="adh_short"/>
    <property type="match status" value="1"/>
</dbReference>
<dbReference type="PRINTS" id="PR00081">
    <property type="entry name" value="GDHRDH"/>
</dbReference>
<organism evidence="3 4">
    <name type="scientific">Acetobacter musti</name>
    <dbReference type="NCBI Taxonomy" id="864732"/>
    <lineage>
        <taxon>Bacteria</taxon>
        <taxon>Pseudomonadati</taxon>
        <taxon>Pseudomonadota</taxon>
        <taxon>Alphaproteobacteria</taxon>
        <taxon>Acetobacterales</taxon>
        <taxon>Acetobacteraceae</taxon>
        <taxon>Acetobacter</taxon>
    </lineage>
</organism>
<evidence type="ECO:0000256" key="2">
    <source>
        <dbReference type="ARBA" id="ARBA00023002"/>
    </source>
</evidence>
<keyword evidence="2" id="KW-0560">Oxidoreductase</keyword>
<keyword evidence="4" id="KW-1185">Reference proteome</keyword>
<dbReference type="RefSeq" id="WP_173583318.1">
    <property type="nucleotide sequence ID" value="NZ_WOTB01000011.1"/>
</dbReference>
<dbReference type="PANTHER" id="PTHR44196:SF4">
    <property type="entry name" value="SHORT CHAIN DEHYDROGENASE"/>
    <property type="match status" value="1"/>
</dbReference>
<dbReference type="EMBL" id="WOTB01000011">
    <property type="protein sequence ID" value="NHN84920.1"/>
    <property type="molecule type" value="Genomic_DNA"/>
</dbReference>
<accession>A0ABX0JSK1</accession>
<protein>
    <submittedName>
        <fullName evidence="3">SDR family NAD(P)-dependent oxidoreductase</fullName>
    </submittedName>
</protein>
<dbReference type="Gene3D" id="3.40.50.720">
    <property type="entry name" value="NAD(P)-binding Rossmann-like Domain"/>
    <property type="match status" value="1"/>
</dbReference>
<name>A0ABX0JSK1_9PROT</name>
<comment type="similarity">
    <text evidence="1">Belongs to the short-chain dehydrogenases/reductases (SDR) family.</text>
</comment>
<reference evidence="3 4" key="1">
    <citation type="journal article" date="2020" name="Int. J. Syst. Evol. Microbiol.">
        <title>Novel acetic acid bacteria from cider fermentations: Acetobacter conturbans sp. nov. and Acetobacter fallax sp. nov.</title>
        <authorList>
            <person name="Sombolestani A.S."/>
            <person name="Cleenwerck I."/>
            <person name="Cnockaert M."/>
            <person name="Borremans W."/>
            <person name="Wieme A.D."/>
            <person name="De Vuyst L."/>
            <person name="Vandamme P."/>
        </authorList>
    </citation>
    <scope>NUCLEOTIDE SEQUENCE [LARGE SCALE GENOMIC DNA]</scope>
    <source>
        <strain evidence="3 4">LMG 30640</strain>
    </source>
</reference>
<evidence type="ECO:0000313" key="4">
    <source>
        <dbReference type="Proteomes" id="UP000635278"/>
    </source>
</evidence>
<gene>
    <name evidence="3" type="ORF">GOB93_09735</name>
</gene>
<evidence type="ECO:0000256" key="1">
    <source>
        <dbReference type="ARBA" id="ARBA00006484"/>
    </source>
</evidence>
<dbReference type="Proteomes" id="UP000635278">
    <property type="component" value="Unassembled WGS sequence"/>
</dbReference>
<dbReference type="InterPro" id="IPR036291">
    <property type="entry name" value="NAD(P)-bd_dom_sf"/>
</dbReference>
<dbReference type="InterPro" id="IPR002347">
    <property type="entry name" value="SDR_fam"/>
</dbReference>
<sequence length="237" mass="24593">MPGQPGHDSSAPLSGRVALITGASRGIGRATAIALAGYGAHCVLTARTAGGLHETDDLIAARTGRRATLLPLDLADGAKTDLLGPSLAERFGRLDILIHAAAHFTTPTPVAHIRDSDWTRALTVNAGATMRLLRTTTPLLRQAPAGRAIVLTNDSLNRPAPFHAIGAVCGAAVTALVSTWRLEMADCPSFAAHLFDPGPTATRLRAQAFPAEENDTLATPESVARHIAGLCVETVPG</sequence>
<dbReference type="PANTHER" id="PTHR44196">
    <property type="entry name" value="DEHYDROGENASE/REDUCTASE SDR FAMILY MEMBER 7B"/>
    <property type="match status" value="1"/>
</dbReference>
<proteinExistence type="inferred from homology"/>
<comment type="caution">
    <text evidence="3">The sequence shown here is derived from an EMBL/GenBank/DDBJ whole genome shotgun (WGS) entry which is preliminary data.</text>
</comment>